<dbReference type="SUPFAM" id="SSF63882">
    <property type="entry name" value="MoeA N-terminal region -like"/>
    <property type="match status" value="1"/>
</dbReference>
<keyword evidence="8 11" id="KW-0460">Magnesium</keyword>
<dbReference type="GO" id="GO:0006777">
    <property type="term" value="P:Mo-molybdopterin cofactor biosynthetic process"/>
    <property type="evidence" value="ECO:0007669"/>
    <property type="project" value="UniProtKB-UniRule"/>
</dbReference>
<dbReference type="Pfam" id="PF03453">
    <property type="entry name" value="MoeA_N"/>
    <property type="match status" value="1"/>
</dbReference>
<dbReference type="UniPathway" id="UPA00344"/>
<comment type="catalytic activity">
    <reaction evidence="10">
        <text>adenylyl-molybdopterin + molybdate = Mo-molybdopterin + AMP + H(+)</text>
        <dbReference type="Rhea" id="RHEA:35047"/>
        <dbReference type="ChEBI" id="CHEBI:15378"/>
        <dbReference type="ChEBI" id="CHEBI:36264"/>
        <dbReference type="ChEBI" id="CHEBI:62727"/>
        <dbReference type="ChEBI" id="CHEBI:71302"/>
        <dbReference type="ChEBI" id="CHEBI:456215"/>
        <dbReference type="EC" id="2.10.1.1"/>
    </reaction>
</comment>
<dbReference type="PANTHER" id="PTHR10192">
    <property type="entry name" value="MOLYBDOPTERIN BIOSYNTHESIS PROTEIN"/>
    <property type="match status" value="1"/>
</dbReference>
<dbReference type="InterPro" id="IPR001453">
    <property type="entry name" value="MoaB/Mog_dom"/>
</dbReference>
<keyword evidence="5 11" id="KW-0500">Molybdenum</keyword>
<evidence type="ECO:0000256" key="9">
    <source>
        <dbReference type="ARBA" id="ARBA00023150"/>
    </source>
</evidence>
<organism evidence="13 14">
    <name type="scientific">Geothermobacter hydrogeniphilus</name>
    <dbReference type="NCBI Taxonomy" id="1969733"/>
    <lineage>
        <taxon>Bacteria</taxon>
        <taxon>Pseudomonadati</taxon>
        <taxon>Thermodesulfobacteriota</taxon>
        <taxon>Desulfuromonadia</taxon>
        <taxon>Desulfuromonadales</taxon>
        <taxon>Geothermobacteraceae</taxon>
        <taxon>Geothermobacter</taxon>
    </lineage>
</organism>
<dbReference type="SMART" id="SM00852">
    <property type="entry name" value="MoCF_biosynth"/>
    <property type="match status" value="1"/>
</dbReference>
<dbReference type="Gene3D" id="2.40.340.10">
    <property type="entry name" value="MoeA, C-terminal, domain IV"/>
    <property type="match status" value="1"/>
</dbReference>
<evidence type="ECO:0000313" key="14">
    <source>
        <dbReference type="Proteomes" id="UP000193136"/>
    </source>
</evidence>
<proteinExistence type="inferred from homology"/>
<sequence>MISYDEAIKIVLDTITPLPPVDIPLEEAVGHVLAEPVKACWDLPAADNSAMDGFAFAYTGQDEGGTLTLIGSAFAGHPLDQPVAAGEAAQITTGAPLPPGTDTVIPLEEVEERQGSITLLKAPIQGQHVRYRGEEFRNGEELLSPGTELRPGEIALLASAGITRVNVHPRARVAILSTGDELVALGETPGPGQIVNSNLPMLCALLREIGCEPLPLGIGRDTPDALAEVIRAGLQADLLLSTGGVSVGEKDHMQETLNRLGFERRFWRARIKPGKPILFGTLQGKPVFGLPGNPAATGATFEIFVRPALRRLAGQGDPLPPKLRCTLAEKVKGGHKRQNFLWCRLEEENGRYRAIPSQRQGSGQNRSLQEACALLPVPVESPDLEAGSEVEVLLLRLPPGRTC</sequence>
<protein>
    <recommendedName>
        <fullName evidence="11">Molybdopterin molybdenumtransferase</fullName>
        <ecNumber evidence="11">2.10.1.1</ecNumber>
    </recommendedName>
</protein>
<keyword evidence="14" id="KW-1185">Reference proteome</keyword>
<dbReference type="FunFam" id="3.40.980.10:FF:000004">
    <property type="entry name" value="Molybdopterin molybdenumtransferase"/>
    <property type="match status" value="1"/>
</dbReference>
<comment type="pathway">
    <text evidence="3 11">Cofactor biosynthesis; molybdopterin biosynthesis.</text>
</comment>
<comment type="caution">
    <text evidence="13">The sequence shown here is derived from an EMBL/GenBank/DDBJ whole genome shotgun (WGS) entry which is preliminary data.</text>
</comment>
<evidence type="ECO:0000313" key="13">
    <source>
        <dbReference type="EMBL" id="ORJ59343.1"/>
    </source>
</evidence>
<dbReference type="Pfam" id="PF03454">
    <property type="entry name" value="MoeA_C"/>
    <property type="match status" value="1"/>
</dbReference>
<reference evidence="13 14" key="1">
    <citation type="submission" date="2017-03" db="EMBL/GenBank/DDBJ databases">
        <title>Genome sequence of Geothermobacter sp. EPR-M, Deep-Sea Iron Reducer.</title>
        <authorList>
            <person name="Tully B."/>
            <person name="Savalia P."/>
            <person name="Abuyen K."/>
            <person name="Baughan C."/>
            <person name="Romero E."/>
            <person name="Ronkowski C."/>
            <person name="Torres B."/>
            <person name="Tremblay J."/>
            <person name="Trujillo A."/>
            <person name="Tyler M."/>
            <person name="Perez-Rodriguez I."/>
            <person name="Amend J."/>
        </authorList>
    </citation>
    <scope>NUCLEOTIDE SEQUENCE [LARGE SCALE GENOMIC DNA]</scope>
    <source>
        <strain evidence="13 14">EPR-M</strain>
    </source>
</reference>
<dbReference type="GO" id="GO:0005829">
    <property type="term" value="C:cytosol"/>
    <property type="evidence" value="ECO:0007669"/>
    <property type="project" value="TreeGrafter"/>
</dbReference>
<dbReference type="Proteomes" id="UP000193136">
    <property type="component" value="Unassembled WGS sequence"/>
</dbReference>
<evidence type="ECO:0000256" key="11">
    <source>
        <dbReference type="RuleBase" id="RU365090"/>
    </source>
</evidence>
<dbReference type="InterPro" id="IPR005110">
    <property type="entry name" value="MoeA_linker/N"/>
</dbReference>
<comment type="cofactor">
    <cofactor evidence="1 11">
        <name>Mg(2+)</name>
        <dbReference type="ChEBI" id="CHEBI:18420"/>
    </cofactor>
</comment>
<dbReference type="Pfam" id="PF00994">
    <property type="entry name" value="MoCF_biosynth"/>
    <property type="match status" value="1"/>
</dbReference>
<dbReference type="GO" id="GO:0046872">
    <property type="term" value="F:metal ion binding"/>
    <property type="evidence" value="ECO:0007669"/>
    <property type="project" value="UniProtKB-UniRule"/>
</dbReference>
<keyword evidence="6 11" id="KW-0808">Transferase</keyword>
<evidence type="ECO:0000256" key="3">
    <source>
        <dbReference type="ARBA" id="ARBA00005046"/>
    </source>
</evidence>
<dbReference type="EMBL" id="NAAD01000012">
    <property type="protein sequence ID" value="ORJ59343.1"/>
    <property type="molecule type" value="Genomic_DNA"/>
</dbReference>
<dbReference type="Gene3D" id="3.90.105.10">
    <property type="entry name" value="Molybdopterin biosynthesis moea protein, domain 2"/>
    <property type="match status" value="1"/>
</dbReference>
<dbReference type="AlphaFoldDB" id="A0A1X0Y2E9"/>
<evidence type="ECO:0000256" key="8">
    <source>
        <dbReference type="ARBA" id="ARBA00022842"/>
    </source>
</evidence>
<dbReference type="InterPro" id="IPR005111">
    <property type="entry name" value="MoeA_C_domain_IV"/>
</dbReference>
<dbReference type="SUPFAM" id="SSF53218">
    <property type="entry name" value="Molybdenum cofactor biosynthesis proteins"/>
    <property type="match status" value="1"/>
</dbReference>
<dbReference type="Gene3D" id="2.170.190.11">
    <property type="entry name" value="Molybdopterin biosynthesis moea protein, domain 3"/>
    <property type="match status" value="1"/>
</dbReference>
<dbReference type="InterPro" id="IPR036425">
    <property type="entry name" value="MoaB/Mog-like_dom_sf"/>
</dbReference>
<keyword evidence="7 11" id="KW-0479">Metal-binding</keyword>
<dbReference type="InterPro" id="IPR038987">
    <property type="entry name" value="MoeA-like"/>
</dbReference>
<evidence type="ECO:0000256" key="10">
    <source>
        <dbReference type="ARBA" id="ARBA00047317"/>
    </source>
</evidence>
<evidence type="ECO:0000256" key="5">
    <source>
        <dbReference type="ARBA" id="ARBA00022505"/>
    </source>
</evidence>
<dbReference type="RefSeq" id="WP_085010773.1">
    <property type="nucleotide sequence ID" value="NZ_NAAD01000012.1"/>
</dbReference>
<dbReference type="InterPro" id="IPR036135">
    <property type="entry name" value="MoeA_linker/N_sf"/>
</dbReference>
<evidence type="ECO:0000256" key="4">
    <source>
        <dbReference type="ARBA" id="ARBA00010763"/>
    </source>
</evidence>
<dbReference type="CDD" id="cd00887">
    <property type="entry name" value="MoeA"/>
    <property type="match status" value="1"/>
</dbReference>
<comment type="function">
    <text evidence="2 11">Catalyzes the insertion of molybdate into adenylated molybdopterin with the concomitant release of AMP.</text>
</comment>
<evidence type="ECO:0000256" key="6">
    <source>
        <dbReference type="ARBA" id="ARBA00022679"/>
    </source>
</evidence>
<dbReference type="Gene3D" id="3.40.980.10">
    <property type="entry name" value="MoaB/Mog-like domain"/>
    <property type="match status" value="1"/>
</dbReference>
<accession>A0A1X0Y2E9</accession>
<dbReference type="EC" id="2.10.1.1" evidence="11"/>
<dbReference type="STRING" id="1969733.B5V00_10645"/>
<dbReference type="NCBIfam" id="TIGR00177">
    <property type="entry name" value="molyb_syn"/>
    <property type="match status" value="1"/>
</dbReference>
<dbReference type="InterPro" id="IPR036688">
    <property type="entry name" value="MoeA_C_domain_IV_sf"/>
</dbReference>
<dbReference type="GO" id="GO:0061599">
    <property type="term" value="F:molybdopterin molybdotransferase activity"/>
    <property type="evidence" value="ECO:0007669"/>
    <property type="project" value="UniProtKB-UniRule"/>
</dbReference>
<dbReference type="NCBIfam" id="NF045515">
    <property type="entry name" value="Glp_gephyrin"/>
    <property type="match status" value="1"/>
</dbReference>
<dbReference type="OrthoDB" id="9804758at2"/>
<name>A0A1X0Y2E9_9BACT</name>
<dbReference type="PANTHER" id="PTHR10192:SF5">
    <property type="entry name" value="GEPHYRIN"/>
    <property type="match status" value="1"/>
</dbReference>
<feature type="domain" description="MoaB/Mog" evidence="12">
    <location>
        <begin position="174"/>
        <end position="311"/>
    </location>
</feature>
<comment type="similarity">
    <text evidence="4 11">Belongs to the MoeA family.</text>
</comment>
<evidence type="ECO:0000259" key="12">
    <source>
        <dbReference type="SMART" id="SM00852"/>
    </source>
</evidence>
<evidence type="ECO:0000256" key="1">
    <source>
        <dbReference type="ARBA" id="ARBA00001946"/>
    </source>
</evidence>
<evidence type="ECO:0000256" key="2">
    <source>
        <dbReference type="ARBA" id="ARBA00002901"/>
    </source>
</evidence>
<dbReference type="SUPFAM" id="SSF63867">
    <property type="entry name" value="MoeA C-terminal domain-like"/>
    <property type="match status" value="1"/>
</dbReference>
<evidence type="ECO:0000256" key="7">
    <source>
        <dbReference type="ARBA" id="ARBA00022723"/>
    </source>
</evidence>
<gene>
    <name evidence="13" type="ORF">B5V00_10645</name>
</gene>
<keyword evidence="9 11" id="KW-0501">Molybdenum cofactor biosynthesis</keyword>